<dbReference type="NCBIfam" id="NF008070">
    <property type="entry name" value="PRK10807.1"/>
    <property type="match status" value="1"/>
</dbReference>
<comment type="caution">
    <text evidence="10">The sequence shown here is derived from an EMBL/GenBank/DDBJ whole genome shotgun (WGS) entry which is preliminary data.</text>
</comment>
<reference evidence="10 11" key="1">
    <citation type="submission" date="2019-12" db="EMBL/GenBank/DDBJ databases">
        <title>Neisseriaceae gen. nov. sp. Genome sequencing and assembly.</title>
        <authorList>
            <person name="Liu Z."/>
            <person name="Li A."/>
        </authorList>
    </citation>
    <scope>NUCLEOTIDE SEQUENCE [LARGE SCALE GENOMIC DNA]</scope>
    <source>
        <strain evidence="10 11">B2N2-7</strain>
    </source>
</reference>
<dbReference type="EMBL" id="WSSB01000003">
    <property type="protein sequence ID" value="MXR36332.1"/>
    <property type="molecule type" value="Genomic_DNA"/>
</dbReference>
<keyword evidence="3" id="KW-0997">Cell inner membrane</keyword>
<keyword evidence="11" id="KW-1185">Reference proteome</keyword>
<evidence type="ECO:0000256" key="8">
    <source>
        <dbReference type="SAM" id="Phobius"/>
    </source>
</evidence>
<dbReference type="InterPro" id="IPR003399">
    <property type="entry name" value="Mce/MlaD"/>
</dbReference>
<feature type="domain" description="Mce/MlaD" evidence="9">
    <location>
        <begin position="161"/>
        <end position="225"/>
    </location>
</feature>
<name>A0A845BJF4_9NEIS</name>
<evidence type="ECO:0000256" key="6">
    <source>
        <dbReference type="ARBA" id="ARBA00023136"/>
    </source>
</evidence>
<dbReference type="PANTHER" id="PTHR30462">
    <property type="entry name" value="INTERMEMBRANE TRANSPORT PROTEIN PQIB-RELATED"/>
    <property type="match status" value="1"/>
</dbReference>
<evidence type="ECO:0000259" key="9">
    <source>
        <dbReference type="Pfam" id="PF02470"/>
    </source>
</evidence>
<evidence type="ECO:0000256" key="3">
    <source>
        <dbReference type="ARBA" id="ARBA00022519"/>
    </source>
</evidence>
<comment type="subcellular location">
    <subcellularLocation>
        <location evidence="1">Cell inner membrane</location>
    </subcellularLocation>
</comment>
<evidence type="ECO:0000313" key="10">
    <source>
        <dbReference type="EMBL" id="MXR36332.1"/>
    </source>
</evidence>
<protein>
    <submittedName>
        <fullName evidence="10">Intermembrane transport protein PqiB</fullName>
    </submittedName>
</protein>
<proteinExistence type="predicted"/>
<evidence type="ECO:0000256" key="2">
    <source>
        <dbReference type="ARBA" id="ARBA00022475"/>
    </source>
</evidence>
<sequence length="551" mass="59630">MTEPADNKQPIARVAKLRQLSLVWIVPIVALIAGLWMVYTTWSNQGPQITLHLPSAEGIEVGKTQIKILDVNIGKVSEVSLAPDHTAVIIKAQLDKSAAPLLFQDSQFWVVRPRVENGGVSGLSTLLSGVYIKFQPGKSGELSREFKVLATPPITAPDVPGLRLQLNARDVKTLNVGDPVLFQHFEVGRIEKAEFDTAAREMRYQLFIKRPYDQLVTANSRFWLTSGVGFNLSANGISVNVGSLATLLGGGISFDVPSGHELGDRVANQSKFTLYASEESASNLYYEQQLPFVALFDESVRGLQIGAPVEYRGIRIGTVAAVPLFTPALATNATGKRAIPVLLKIEVGRFDDETGERPQAFWQKRIDQAIQNGMVAKLKTGNLLSGALFIDIDFSGKRLNTLPKPYRGYPILPTSNSGGLSQIENKVIALLDKLNALKLEQTLDSANGALNETRIAASEAGKLSQSLNSLVASPDAQALPAELRQTLTKLGTTLDGFSKGSVAYSELSQTLNTLGALLQETRPVVRTLNESPNALLFDRSTPDPTPKGARP</sequence>
<keyword evidence="4 8" id="KW-0812">Transmembrane</keyword>
<evidence type="ECO:0000256" key="4">
    <source>
        <dbReference type="ARBA" id="ARBA00022692"/>
    </source>
</evidence>
<feature type="transmembrane region" description="Helical" evidence="8">
    <location>
        <begin position="20"/>
        <end position="39"/>
    </location>
</feature>
<feature type="domain" description="Mce/MlaD" evidence="9">
    <location>
        <begin position="46"/>
        <end position="137"/>
    </location>
</feature>
<dbReference type="Proteomes" id="UP000467214">
    <property type="component" value="Unassembled WGS sequence"/>
</dbReference>
<feature type="region of interest" description="Disordered" evidence="7">
    <location>
        <begin position="529"/>
        <end position="551"/>
    </location>
</feature>
<accession>A0A845BJF4</accession>
<keyword evidence="6 8" id="KW-0472">Membrane</keyword>
<evidence type="ECO:0000256" key="1">
    <source>
        <dbReference type="ARBA" id="ARBA00004533"/>
    </source>
</evidence>
<evidence type="ECO:0000256" key="5">
    <source>
        <dbReference type="ARBA" id="ARBA00022989"/>
    </source>
</evidence>
<dbReference type="InterPro" id="IPR051800">
    <property type="entry name" value="PqiA-PqiB_transport"/>
</dbReference>
<evidence type="ECO:0000313" key="11">
    <source>
        <dbReference type="Proteomes" id="UP000467214"/>
    </source>
</evidence>
<dbReference type="GO" id="GO:0005886">
    <property type="term" value="C:plasma membrane"/>
    <property type="evidence" value="ECO:0007669"/>
    <property type="project" value="UniProtKB-SubCell"/>
</dbReference>
<keyword evidence="5 8" id="KW-1133">Transmembrane helix</keyword>
<keyword evidence="2" id="KW-1003">Cell membrane</keyword>
<evidence type="ECO:0000256" key="7">
    <source>
        <dbReference type="SAM" id="MobiDB-lite"/>
    </source>
</evidence>
<gene>
    <name evidence="10" type="primary">pqiB</name>
    <name evidence="10" type="ORF">GQF02_05005</name>
</gene>
<dbReference type="PANTHER" id="PTHR30462:SF2">
    <property type="entry name" value="INTERMEMBRANE TRANSPORT PROTEIN PQIB"/>
    <property type="match status" value="1"/>
</dbReference>
<dbReference type="AlphaFoldDB" id="A0A845BJF4"/>
<feature type="domain" description="Mce/MlaD" evidence="9">
    <location>
        <begin position="291"/>
        <end position="394"/>
    </location>
</feature>
<dbReference type="Pfam" id="PF02470">
    <property type="entry name" value="MlaD"/>
    <property type="match status" value="3"/>
</dbReference>
<dbReference type="RefSeq" id="WP_160795304.1">
    <property type="nucleotide sequence ID" value="NZ_WSSB01000003.1"/>
</dbReference>
<organism evidence="10 11">
    <name type="scientific">Craterilacuibacter sinensis</name>
    <dbReference type="NCBI Taxonomy" id="2686017"/>
    <lineage>
        <taxon>Bacteria</taxon>
        <taxon>Pseudomonadati</taxon>
        <taxon>Pseudomonadota</taxon>
        <taxon>Betaproteobacteria</taxon>
        <taxon>Neisseriales</taxon>
        <taxon>Neisseriaceae</taxon>
        <taxon>Craterilacuibacter</taxon>
    </lineage>
</organism>